<dbReference type="Proteomes" id="UP001500711">
    <property type="component" value="Unassembled WGS sequence"/>
</dbReference>
<organism evidence="1 2">
    <name type="scientific">Lentzea roselyniae</name>
    <dbReference type="NCBI Taxonomy" id="531940"/>
    <lineage>
        <taxon>Bacteria</taxon>
        <taxon>Bacillati</taxon>
        <taxon>Actinomycetota</taxon>
        <taxon>Actinomycetes</taxon>
        <taxon>Pseudonocardiales</taxon>
        <taxon>Pseudonocardiaceae</taxon>
        <taxon>Lentzea</taxon>
    </lineage>
</organism>
<dbReference type="EMBL" id="BAABBE010000010">
    <property type="protein sequence ID" value="GAA3648328.1"/>
    <property type="molecule type" value="Genomic_DNA"/>
</dbReference>
<reference evidence="2" key="1">
    <citation type="journal article" date="2019" name="Int. J. Syst. Evol. Microbiol.">
        <title>The Global Catalogue of Microorganisms (GCM) 10K type strain sequencing project: providing services to taxonomists for standard genome sequencing and annotation.</title>
        <authorList>
            <consortium name="The Broad Institute Genomics Platform"/>
            <consortium name="The Broad Institute Genome Sequencing Center for Infectious Disease"/>
            <person name="Wu L."/>
            <person name="Ma J."/>
        </authorList>
    </citation>
    <scope>NUCLEOTIDE SEQUENCE [LARGE SCALE GENOMIC DNA]</scope>
    <source>
        <strain evidence="2">JCM 17494</strain>
    </source>
</reference>
<evidence type="ECO:0000313" key="2">
    <source>
        <dbReference type="Proteomes" id="UP001500711"/>
    </source>
</evidence>
<evidence type="ECO:0000313" key="1">
    <source>
        <dbReference type="EMBL" id="GAA3648328.1"/>
    </source>
</evidence>
<sequence>MARASAIGTALVAHAPAVSSTAPPKPVQRNSSGAGVVVVTGAVRRWVGVDGICTEETVLSGQIVMRPTAVAFVRTTRG</sequence>
<evidence type="ECO:0008006" key="3">
    <source>
        <dbReference type="Google" id="ProtNLM"/>
    </source>
</evidence>
<comment type="caution">
    <text evidence="1">The sequence shown here is derived from an EMBL/GenBank/DDBJ whole genome shotgun (WGS) entry which is preliminary data.</text>
</comment>
<proteinExistence type="predicted"/>
<name>A0ABP7B590_9PSEU</name>
<accession>A0ABP7B590</accession>
<protein>
    <recommendedName>
        <fullName evidence="3">Secreted protein</fullName>
    </recommendedName>
</protein>
<gene>
    <name evidence="1" type="ORF">GCM10022267_38550</name>
</gene>
<keyword evidence="2" id="KW-1185">Reference proteome</keyword>